<dbReference type="STRING" id="323850.Shew_1557"/>
<evidence type="ECO:0000256" key="2">
    <source>
        <dbReference type="ARBA" id="ARBA00022723"/>
    </source>
</evidence>
<gene>
    <name evidence="7" type="ordered locus">Shew_1557</name>
</gene>
<dbReference type="PROSITE" id="PS51184">
    <property type="entry name" value="JMJC"/>
    <property type="match status" value="1"/>
</dbReference>
<dbReference type="SMART" id="SM00558">
    <property type="entry name" value="JmjC"/>
    <property type="match status" value="1"/>
</dbReference>
<keyword evidence="2" id="KW-0479">Metal-binding</keyword>
<evidence type="ECO:0000256" key="5">
    <source>
        <dbReference type="ARBA" id="ARBA00023004"/>
    </source>
</evidence>
<name>A3QD76_SHELP</name>
<dbReference type="PANTHER" id="PTHR13096:SF8">
    <property type="entry name" value="RIBOSOMAL OXYGENASE 1"/>
    <property type="match status" value="1"/>
</dbReference>
<dbReference type="Pfam" id="PF08007">
    <property type="entry name" value="JmjC_2"/>
    <property type="match status" value="1"/>
</dbReference>
<protein>
    <submittedName>
        <fullName evidence="7">Cupin 4 family protein</fullName>
    </submittedName>
</protein>
<dbReference type="GO" id="GO:0046872">
    <property type="term" value="F:metal ion binding"/>
    <property type="evidence" value="ECO:0007669"/>
    <property type="project" value="UniProtKB-KW"/>
</dbReference>
<keyword evidence="3" id="KW-0223">Dioxygenase</keyword>
<evidence type="ECO:0000256" key="3">
    <source>
        <dbReference type="ARBA" id="ARBA00022964"/>
    </source>
</evidence>
<proteinExistence type="predicted"/>
<dbReference type="AlphaFoldDB" id="A3QD76"/>
<dbReference type="InterPro" id="IPR039994">
    <property type="entry name" value="NO66-like"/>
</dbReference>
<dbReference type="InterPro" id="IPR003347">
    <property type="entry name" value="JmjC_dom"/>
</dbReference>
<dbReference type="GO" id="GO:0016706">
    <property type="term" value="F:2-oxoglutarate-dependent dioxygenase activity"/>
    <property type="evidence" value="ECO:0007669"/>
    <property type="project" value="TreeGrafter"/>
</dbReference>
<accession>A3QD76</accession>
<evidence type="ECO:0000259" key="6">
    <source>
        <dbReference type="PROSITE" id="PS51184"/>
    </source>
</evidence>
<dbReference type="Proteomes" id="UP000001558">
    <property type="component" value="Chromosome"/>
</dbReference>
<evidence type="ECO:0000313" key="8">
    <source>
        <dbReference type="Proteomes" id="UP000001558"/>
    </source>
</evidence>
<dbReference type="HOGENOM" id="CLU_039125_0_0_6"/>
<keyword evidence="5" id="KW-0408">Iron</keyword>
<evidence type="ECO:0000313" key="7">
    <source>
        <dbReference type="EMBL" id="ABO23424.1"/>
    </source>
</evidence>
<dbReference type="Gene3D" id="3.40.366.30">
    <property type="entry name" value="50S ribosomal protein L16 arginine hydroxylase, Chain A, Domain 2"/>
    <property type="match status" value="1"/>
</dbReference>
<evidence type="ECO:0000256" key="4">
    <source>
        <dbReference type="ARBA" id="ARBA00023002"/>
    </source>
</evidence>
<dbReference type="InterPro" id="IPR046799">
    <property type="entry name" value="ROXA-like_wH"/>
</dbReference>
<dbReference type="eggNOG" id="COG2850">
    <property type="taxonomic scope" value="Bacteria"/>
</dbReference>
<dbReference type="EMBL" id="CP000606">
    <property type="protein sequence ID" value="ABO23424.1"/>
    <property type="molecule type" value="Genomic_DNA"/>
</dbReference>
<sequence>MTDAMYTPNFDTQEFLAHHWQKQPLVIKGAFAHFQDPIAPDELAGLACEEEIASRIVLTKKDNWEIFQGPIEDYSPFGDANWQLLVQAVNHWYPDVEPLVNAFRFIPDWRFDDLMVSYATPGGGVGPHIDNYDVFLLQGEGRRRWKVGAKGQYSPRGGDTHTALIDDFEPILDVVLEAGDMLYIPPGFPHRGETLETALSYSIGFRAPSQQELFSSIADHLIDTNGGNKRFTSNQEPASPGLLSVEQQAGMLALVSEILSQPDHYQTVLGQTLSQNRFELDLAEQGESYSQEELMEALEDGACLQRIGGLKVIRLEGDKHLRLFINGEIYDFDAVDDDDADELDDKLMLLANAFSFEGKQALDLCQREAIGQYFIWLLNSGYAYLA</sequence>
<dbReference type="KEGG" id="slo:Shew_1557"/>
<organism evidence="7 8">
    <name type="scientific">Shewanella loihica (strain ATCC BAA-1088 / PV-4)</name>
    <dbReference type="NCBI Taxonomy" id="323850"/>
    <lineage>
        <taxon>Bacteria</taxon>
        <taxon>Pseudomonadati</taxon>
        <taxon>Pseudomonadota</taxon>
        <taxon>Gammaproteobacteria</taxon>
        <taxon>Alteromonadales</taxon>
        <taxon>Shewanellaceae</taxon>
        <taxon>Shewanella</taxon>
    </lineage>
</organism>
<comment type="cofactor">
    <cofactor evidence="1">
        <name>Fe(2+)</name>
        <dbReference type="ChEBI" id="CHEBI:29033"/>
    </cofactor>
</comment>
<keyword evidence="4" id="KW-0560">Oxidoreductase</keyword>
<dbReference type="SUPFAM" id="SSF51197">
    <property type="entry name" value="Clavaminate synthase-like"/>
    <property type="match status" value="1"/>
</dbReference>
<keyword evidence="8" id="KW-1185">Reference proteome</keyword>
<dbReference type="PANTHER" id="PTHR13096">
    <property type="entry name" value="MINA53 MYC INDUCED NUCLEAR ANTIGEN"/>
    <property type="match status" value="1"/>
</dbReference>
<dbReference type="Gene3D" id="2.60.120.650">
    <property type="entry name" value="Cupin"/>
    <property type="match status" value="1"/>
</dbReference>
<feature type="domain" description="JmjC" evidence="6">
    <location>
        <begin position="95"/>
        <end position="222"/>
    </location>
</feature>
<evidence type="ECO:0000256" key="1">
    <source>
        <dbReference type="ARBA" id="ARBA00001954"/>
    </source>
</evidence>
<dbReference type="Pfam" id="PF20514">
    <property type="entry name" value="WHD_ROXA"/>
    <property type="match status" value="1"/>
</dbReference>
<reference evidence="7 8" key="1">
    <citation type="submission" date="2007-03" db="EMBL/GenBank/DDBJ databases">
        <title>Complete sequence of Shewanella loihica PV-4.</title>
        <authorList>
            <consortium name="US DOE Joint Genome Institute"/>
            <person name="Copeland A."/>
            <person name="Lucas S."/>
            <person name="Lapidus A."/>
            <person name="Barry K."/>
            <person name="Detter J.C."/>
            <person name="Glavina del Rio T."/>
            <person name="Hammon N."/>
            <person name="Israni S."/>
            <person name="Dalin E."/>
            <person name="Tice H."/>
            <person name="Pitluck S."/>
            <person name="Chain P."/>
            <person name="Malfatti S."/>
            <person name="Shin M."/>
            <person name="Vergez L."/>
            <person name="Schmutz J."/>
            <person name="Larimer F."/>
            <person name="Land M."/>
            <person name="Hauser L."/>
            <person name="Kyrpides N."/>
            <person name="Mikhailova N."/>
            <person name="Romine M.F."/>
            <person name="Serres G."/>
            <person name="Fredrickson J."/>
            <person name="Tiedje J."/>
            <person name="Richardson P."/>
        </authorList>
    </citation>
    <scope>NUCLEOTIDE SEQUENCE [LARGE SCALE GENOMIC DNA]</scope>
    <source>
        <strain evidence="8">ATCC BAA-1088 / PV-4</strain>
    </source>
</reference>